<evidence type="ECO:0000259" key="1">
    <source>
        <dbReference type="Pfam" id="PF08821"/>
    </source>
</evidence>
<gene>
    <name evidence="2" type="ORF">H8S02_10390</name>
</gene>
<dbReference type="Proteomes" id="UP000641741">
    <property type="component" value="Unassembled WGS sequence"/>
</dbReference>
<evidence type="ECO:0000313" key="3">
    <source>
        <dbReference type="Proteomes" id="UP000641741"/>
    </source>
</evidence>
<evidence type="ECO:0000313" key="2">
    <source>
        <dbReference type="EMBL" id="MBC5696349.1"/>
    </source>
</evidence>
<accession>A0ABR7GPV6</accession>
<sequence>MKLGIIRCMQTEDYCPGSRDFRTIRERKGAFMGADDIQLVGFISKVSFPSGLW</sequence>
<reference evidence="2 3" key="1">
    <citation type="submission" date="2020-08" db="EMBL/GenBank/DDBJ databases">
        <title>Genome public.</title>
        <authorList>
            <person name="Liu C."/>
            <person name="Sun Q."/>
        </authorList>
    </citation>
    <scope>NUCLEOTIDE SEQUENCE [LARGE SCALE GENOMIC DNA]</scope>
    <source>
        <strain evidence="2 3">M2</strain>
    </source>
</reference>
<name>A0ABR7GPV6_9FIRM</name>
<dbReference type="EMBL" id="JACOPK010000009">
    <property type="protein sequence ID" value="MBC5696349.1"/>
    <property type="molecule type" value="Genomic_DNA"/>
</dbReference>
<dbReference type="InterPro" id="IPR014925">
    <property type="entry name" value="CGGC_dom"/>
</dbReference>
<dbReference type="Pfam" id="PF08821">
    <property type="entry name" value="CGGC"/>
    <property type="match status" value="1"/>
</dbReference>
<protein>
    <submittedName>
        <fullName evidence="2">CGGC domain-containing protein</fullName>
    </submittedName>
</protein>
<proteinExistence type="predicted"/>
<feature type="domain" description="CGGC" evidence="1">
    <location>
        <begin position="2"/>
        <end position="43"/>
    </location>
</feature>
<comment type="caution">
    <text evidence="2">The sequence shown here is derived from an EMBL/GenBank/DDBJ whole genome shotgun (WGS) entry which is preliminary data.</text>
</comment>
<dbReference type="RefSeq" id="WP_186970450.1">
    <property type="nucleotide sequence ID" value="NZ_JACOPK010000009.1"/>
</dbReference>
<keyword evidence="3" id="KW-1185">Reference proteome</keyword>
<organism evidence="2 3">
    <name type="scientific">Agathobaculum hominis</name>
    <dbReference type="NCBI Taxonomy" id="2763014"/>
    <lineage>
        <taxon>Bacteria</taxon>
        <taxon>Bacillati</taxon>
        <taxon>Bacillota</taxon>
        <taxon>Clostridia</taxon>
        <taxon>Eubacteriales</taxon>
        <taxon>Butyricicoccaceae</taxon>
        <taxon>Agathobaculum</taxon>
    </lineage>
</organism>